<keyword evidence="8 9" id="KW-0472">Membrane</keyword>
<evidence type="ECO:0000256" key="6">
    <source>
        <dbReference type="ARBA" id="ARBA00022692"/>
    </source>
</evidence>
<comment type="subcellular location">
    <subcellularLocation>
        <location evidence="1">Cell inner membrane</location>
        <topology evidence="1">Multi-pass membrane protein</topology>
    </subcellularLocation>
</comment>
<evidence type="ECO:0000256" key="2">
    <source>
        <dbReference type="ARBA" id="ARBA00014213"/>
    </source>
</evidence>
<dbReference type="AlphaFoldDB" id="A0A654KJG9"/>
<feature type="transmembrane region" description="Helical" evidence="9">
    <location>
        <begin position="333"/>
        <end position="356"/>
    </location>
</feature>
<evidence type="ECO:0000313" key="11">
    <source>
        <dbReference type="Proteomes" id="UP000007472"/>
    </source>
</evidence>
<dbReference type="InterPro" id="IPR030922">
    <property type="entry name" value="LptF"/>
</dbReference>
<evidence type="ECO:0000256" key="3">
    <source>
        <dbReference type="ARBA" id="ARBA00022448"/>
    </source>
</evidence>
<evidence type="ECO:0000256" key="9">
    <source>
        <dbReference type="SAM" id="Phobius"/>
    </source>
</evidence>
<reference evidence="10 11" key="1">
    <citation type="journal article" date="2011" name="J. Bacteriol.">
        <title>Genome sequence of Taylorella equigenitalis MCE9, the causative agent of contagious equine metritis.</title>
        <authorList>
            <person name="Hebert L."/>
            <person name="Moumen B."/>
            <person name="Duquesne F."/>
            <person name="Breuil M.F."/>
            <person name="Laugier C."/>
            <person name="Batto J.M."/>
            <person name="Renault P."/>
            <person name="Petry S."/>
        </authorList>
    </citation>
    <scope>NUCLEOTIDE SEQUENCE [LARGE SCALE GENOMIC DNA]</scope>
    <source>
        <strain evidence="10 11">MCE9</strain>
    </source>
</reference>
<organism evidence="10 11">
    <name type="scientific">Taylorella equigenitalis (strain MCE9)</name>
    <dbReference type="NCBI Taxonomy" id="937774"/>
    <lineage>
        <taxon>Bacteria</taxon>
        <taxon>Pseudomonadati</taxon>
        <taxon>Pseudomonadota</taxon>
        <taxon>Betaproteobacteria</taxon>
        <taxon>Burkholderiales</taxon>
        <taxon>Alcaligenaceae</taxon>
        <taxon>Taylorella</taxon>
    </lineage>
</organism>
<dbReference type="PANTHER" id="PTHR33529:SF7">
    <property type="entry name" value="LIPOPOLYSACCHARIDE EXPORT SYSTEM PERMEASE PROTEIN LPTF"/>
    <property type="match status" value="1"/>
</dbReference>
<protein>
    <recommendedName>
        <fullName evidence="2">Lipopolysaccharide export system permease protein LptF</fullName>
    </recommendedName>
</protein>
<evidence type="ECO:0000256" key="7">
    <source>
        <dbReference type="ARBA" id="ARBA00022989"/>
    </source>
</evidence>
<dbReference type="GO" id="GO:0055085">
    <property type="term" value="P:transmembrane transport"/>
    <property type="evidence" value="ECO:0007669"/>
    <property type="project" value="InterPro"/>
</dbReference>
<sequence>MILFKRSVVSEILNNAGVVFSTLLIVWLSVLLARLLAQAASGIIGPDLVLGISAFSSITALPIILIVSLFISIITTVSRNYREQEMYVWFTTGVSLVDWIKPVLRIAIPVSVVIAILTIVTSPWAYLQIEEYRQRYAQRSDFSKIVQGQFLETDAGARVFFIEPSENNNHEFGKIFAREVTEEWISILNADYGDFKTNFETGERYIELGSGTRYDIRIGTPEFRASKFSSVTMNINQKNSYTEEQIRTRALEKIKARPFTQLIKDNNSRSDSQILWRLSLPLAALNLALLGIPLGSVNPRMGKSADIFMAALVGMLYMNLLNVMRGWVAAEQIGLWTGFVLVNGLFSALAVFLFWYKLRIRKPKKHNEYSAI</sequence>
<feature type="transmembrane region" description="Helical" evidence="9">
    <location>
        <begin position="307"/>
        <end position="327"/>
    </location>
</feature>
<keyword evidence="3" id="KW-0813">Transport</keyword>
<feature type="transmembrane region" description="Helical" evidence="9">
    <location>
        <begin position="48"/>
        <end position="77"/>
    </location>
</feature>
<keyword evidence="7 9" id="KW-1133">Transmembrane helix</keyword>
<keyword evidence="4" id="KW-1003">Cell membrane</keyword>
<dbReference type="NCBIfam" id="TIGR04407">
    <property type="entry name" value="LptF_YjgP"/>
    <property type="match status" value="1"/>
</dbReference>
<keyword evidence="5" id="KW-0997">Cell inner membrane</keyword>
<keyword evidence="6 9" id="KW-0812">Transmembrane</keyword>
<dbReference type="GO" id="GO:0015920">
    <property type="term" value="P:lipopolysaccharide transport"/>
    <property type="evidence" value="ECO:0007669"/>
    <property type="project" value="TreeGrafter"/>
</dbReference>
<proteinExistence type="predicted"/>
<feature type="transmembrane region" description="Helical" evidence="9">
    <location>
        <begin position="106"/>
        <end position="127"/>
    </location>
</feature>
<gene>
    <name evidence="10" type="ordered locus">TEQUI_1112</name>
</gene>
<dbReference type="InterPro" id="IPR005495">
    <property type="entry name" value="LptG/LptF_permease"/>
</dbReference>
<dbReference type="GO" id="GO:0043190">
    <property type="term" value="C:ATP-binding cassette (ABC) transporter complex"/>
    <property type="evidence" value="ECO:0007669"/>
    <property type="project" value="InterPro"/>
</dbReference>
<dbReference type="EMBL" id="CP002456">
    <property type="protein sequence ID" value="ADU92036.1"/>
    <property type="molecule type" value="Genomic_DNA"/>
</dbReference>
<dbReference type="Proteomes" id="UP000007472">
    <property type="component" value="Chromosome"/>
</dbReference>
<evidence type="ECO:0000256" key="1">
    <source>
        <dbReference type="ARBA" id="ARBA00004429"/>
    </source>
</evidence>
<name>A0A654KJG9_TAYEM</name>
<evidence type="ECO:0000256" key="8">
    <source>
        <dbReference type="ARBA" id="ARBA00023136"/>
    </source>
</evidence>
<evidence type="ECO:0000256" key="5">
    <source>
        <dbReference type="ARBA" id="ARBA00022519"/>
    </source>
</evidence>
<feature type="transmembrane region" description="Helical" evidence="9">
    <location>
        <begin position="12"/>
        <end position="36"/>
    </location>
</feature>
<evidence type="ECO:0000313" key="10">
    <source>
        <dbReference type="EMBL" id="ADU92036.1"/>
    </source>
</evidence>
<evidence type="ECO:0000256" key="4">
    <source>
        <dbReference type="ARBA" id="ARBA00022475"/>
    </source>
</evidence>
<dbReference type="Pfam" id="PF03739">
    <property type="entry name" value="LptF_LptG"/>
    <property type="match status" value="1"/>
</dbReference>
<accession>A0A654KJG9</accession>
<dbReference type="PANTHER" id="PTHR33529">
    <property type="entry name" value="SLR0882 PROTEIN-RELATED"/>
    <property type="match status" value="1"/>
</dbReference>
<dbReference type="KEGG" id="teq:TEQUI_1112"/>